<organism evidence="1 2">
    <name type="scientific">Paramecium pentaurelia</name>
    <dbReference type="NCBI Taxonomy" id="43138"/>
    <lineage>
        <taxon>Eukaryota</taxon>
        <taxon>Sar</taxon>
        <taxon>Alveolata</taxon>
        <taxon>Ciliophora</taxon>
        <taxon>Intramacronucleata</taxon>
        <taxon>Oligohymenophorea</taxon>
        <taxon>Peniculida</taxon>
        <taxon>Parameciidae</taxon>
        <taxon>Paramecium</taxon>
    </lineage>
</organism>
<name>A0A8S1YBG2_9CILI</name>
<evidence type="ECO:0000313" key="2">
    <source>
        <dbReference type="Proteomes" id="UP000689195"/>
    </source>
</evidence>
<evidence type="ECO:0000313" key="1">
    <source>
        <dbReference type="EMBL" id="CAD8210538.1"/>
    </source>
</evidence>
<sequence length="178" mass="21113">MHIIPLKERKLPQIQTLLTQLFLFSSEIKTIQIISVSFTNLQEQKKDPYTRYIQDQFSIQYKKDPMKTSMCFCSGVVTGRIILLKVINYSHHQNSSHYLEHPTVLKSSFVSFYKNLSQFIYFIIFRRKEYSVIEEIFIQIKIIIQRGLGVYGSRTTPQLRNIVQPNSQLYILRMKVLR</sequence>
<comment type="caution">
    <text evidence="1">The sequence shown here is derived from an EMBL/GenBank/DDBJ whole genome shotgun (WGS) entry which is preliminary data.</text>
</comment>
<gene>
    <name evidence="1" type="ORF">PPENT_87.1.T1590118</name>
</gene>
<proteinExistence type="predicted"/>
<dbReference type="EMBL" id="CAJJDO010000159">
    <property type="protein sequence ID" value="CAD8210538.1"/>
    <property type="molecule type" value="Genomic_DNA"/>
</dbReference>
<reference evidence="1" key="1">
    <citation type="submission" date="2021-01" db="EMBL/GenBank/DDBJ databases">
        <authorList>
            <consortium name="Genoscope - CEA"/>
            <person name="William W."/>
        </authorList>
    </citation>
    <scope>NUCLEOTIDE SEQUENCE</scope>
</reference>
<dbReference type="AlphaFoldDB" id="A0A8S1YBG2"/>
<accession>A0A8S1YBG2</accession>
<protein>
    <submittedName>
        <fullName evidence="1">Uncharacterized protein</fullName>
    </submittedName>
</protein>
<keyword evidence="2" id="KW-1185">Reference proteome</keyword>
<dbReference type="Proteomes" id="UP000689195">
    <property type="component" value="Unassembled WGS sequence"/>
</dbReference>